<proteinExistence type="predicted"/>
<evidence type="ECO:0000313" key="2">
    <source>
        <dbReference type="Proteomes" id="UP000600026"/>
    </source>
</evidence>
<reference evidence="1" key="1">
    <citation type="submission" date="2020-09" db="EMBL/GenBank/DDBJ databases">
        <title>Whole genome shotgun sequence of Streptomyces xanthophaeus NBRC 12829.</title>
        <authorList>
            <person name="Komaki H."/>
            <person name="Tamura T."/>
        </authorList>
    </citation>
    <scope>NUCLEOTIDE SEQUENCE</scope>
    <source>
        <strain evidence="1">NBRC 12829</strain>
    </source>
</reference>
<dbReference type="EMBL" id="BNEE01000006">
    <property type="protein sequence ID" value="GHI87550.1"/>
    <property type="molecule type" value="Genomic_DNA"/>
</dbReference>
<comment type="caution">
    <text evidence="1">The sequence shown here is derived from an EMBL/GenBank/DDBJ whole genome shotgun (WGS) entry which is preliminary data.</text>
</comment>
<protein>
    <submittedName>
        <fullName evidence="1">Uncharacterized protein</fullName>
    </submittedName>
</protein>
<keyword evidence="2" id="KW-1185">Reference proteome</keyword>
<evidence type="ECO:0000313" key="1">
    <source>
        <dbReference type="EMBL" id="GHI87550.1"/>
    </source>
</evidence>
<accession>A0A919GZL1</accession>
<name>A0A919GZL1_9ACTN</name>
<dbReference type="AlphaFoldDB" id="A0A919GZL1"/>
<dbReference type="Proteomes" id="UP000600026">
    <property type="component" value="Unassembled WGS sequence"/>
</dbReference>
<sequence>MLVQQRQVQVELAREVLVEHRLADPGALGDVVHRGSVVPLRDEDLLSRAQELVPSGSARQSRAPRTRCFGLLDGCHAASHFL</sequence>
<gene>
    <name evidence="1" type="ORF">Sxan_49140</name>
</gene>
<organism evidence="1 2">
    <name type="scientific">Streptomyces xanthophaeus</name>
    <dbReference type="NCBI Taxonomy" id="67385"/>
    <lineage>
        <taxon>Bacteria</taxon>
        <taxon>Bacillati</taxon>
        <taxon>Actinomycetota</taxon>
        <taxon>Actinomycetes</taxon>
        <taxon>Kitasatosporales</taxon>
        <taxon>Streptomycetaceae</taxon>
        <taxon>Streptomyces</taxon>
    </lineage>
</organism>